<dbReference type="PROSITE" id="PS51257">
    <property type="entry name" value="PROKAR_LIPOPROTEIN"/>
    <property type="match status" value="1"/>
</dbReference>
<evidence type="ECO:0000313" key="1">
    <source>
        <dbReference type="EMBL" id="AYO87813.1"/>
    </source>
</evidence>
<protein>
    <submittedName>
        <fullName evidence="1">MC011</fullName>
    </submittedName>
</protein>
<proteinExistence type="predicted"/>
<sequence length="276" mass="29529">MQTCSARRRPRAAAALAVACAGALMALCVVMVSCAGDVFVELNTNATHSLGLGSPLDGDGFPYENLTLVLWNCTSNDTTPPCGEIWDLWNQTFPLMTPQNCTSGPDVTVSGYFTYQNGTCHQGKYIGEVMSSSGSPPNVLGLKGLCQHGNDSERFPWFKFFYYGGGDGSDGDDGQEDGGYYYDGGGDDGGDDGGGEKCTLSVYNQTAEDLTDYSPVYWPANTTMPPELQVRLNQTSDSNVLNVTIPPGLFDEAAFVNATDQWISLVANMTSLCFVV</sequence>
<reference evidence="1" key="1">
    <citation type="journal article" date="2018" name="Viruses">
        <title>New Insights into the Evolutionary and Genomic Landscape of Molluscum Contagiosum Virus (MCV) based on Nine MCV1 and Six MCV2 Complete Genome Sequences.</title>
        <authorList>
            <person name="Zorec T."/>
            <person name="Kutnjak D."/>
            <person name="Hosnjak L."/>
            <person name="Kusar B."/>
            <person name="Trcko K."/>
            <person name="Kocjan B."/>
            <person name="Li Y."/>
            <person name="Krizmaric M."/>
            <person name="Miljkovic J."/>
            <person name="Ravnikar M."/>
            <person name="Poljak M."/>
        </authorList>
    </citation>
    <scope>NUCLEOTIDE SEQUENCE [LARGE SCALE GENOMIC DNA]</scope>
    <source>
        <strain evidence="1">MCV2_MC313</strain>
    </source>
</reference>
<gene>
    <name evidence="1" type="primary">MC011L</name>
</gene>
<organism evidence="1">
    <name type="scientific">Molluscum contagiosum virus subtype 2</name>
    <name type="common">MOCV</name>
    <name type="synonym">MCVII</name>
    <dbReference type="NCBI Taxonomy" id="10281"/>
    <lineage>
        <taxon>Viruses</taxon>
        <taxon>Varidnaviria</taxon>
        <taxon>Bamfordvirae</taxon>
        <taxon>Nucleocytoviricota</taxon>
        <taxon>Pokkesviricetes</taxon>
        <taxon>Chitovirales</taxon>
        <taxon>Poxviridae</taxon>
        <taxon>Chordopoxvirinae</taxon>
        <taxon>Molluscipoxvirus</taxon>
        <taxon>Molluscipoxvirus molluscum</taxon>
        <taxon>Molluscum contagiosum virus</taxon>
    </lineage>
</organism>
<dbReference type="EMBL" id="MH320549">
    <property type="protein sequence ID" value="AYO87813.1"/>
    <property type="molecule type" value="Genomic_DNA"/>
</dbReference>
<reference evidence="1" key="2">
    <citation type="submission" date="2018-05" db="EMBL/GenBank/DDBJ databases">
        <authorList>
            <person name="Zorec T.M."/>
            <person name="Hosnjak L."/>
            <person name="Kutnjak D."/>
            <person name="Kusar B."/>
            <person name="Trcko K."/>
            <person name="Kocjan B.J."/>
            <person name="Li Y."/>
            <person name="Krizmaric M."/>
            <person name="Miljkovic J."/>
            <person name="Ravnikar M."/>
            <person name="Poljak M."/>
        </authorList>
    </citation>
    <scope>NUCLEOTIDE SEQUENCE</scope>
    <source>
        <strain evidence="1">MCV2_MC313</strain>
    </source>
</reference>
<accession>A0A3G2VK82</accession>
<dbReference type="Proteomes" id="UP000320664">
    <property type="component" value="Segment"/>
</dbReference>
<organismHost>
    <name type="scientific">Homo sapiens</name>
    <name type="common">Human</name>
    <dbReference type="NCBI Taxonomy" id="9606"/>
</organismHost>
<name>A0A3G2VK82_MCV2</name>